<evidence type="ECO:0000313" key="2">
    <source>
        <dbReference type="Proteomes" id="UP000193200"/>
    </source>
</evidence>
<accession>A0A1Y5U1P1</accession>
<evidence type="ECO:0000313" key="1">
    <source>
        <dbReference type="EMBL" id="SLN74273.1"/>
    </source>
</evidence>
<sequence>MFDDENVKRTLPERPVLDTWSIAELEERIIELQAEIERTRATIRQKSGAASAADAVFKR</sequence>
<organism evidence="1 2">
    <name type="scientific">Oceanibacterium hippocampi</name>
    <dbReference type="NCBI Taxonomy" id="745714"/>
    <lineage>
        <taxon>Bacteria</taxon>
        <taxon>Pseudomonadati</taxon>
        <taxon>Pseudomonadota</taxon>
        <taxon>Alphaproteobacteria</taxon>
        <taxon>Sneathiellales</taxon>
        <taxon>Sneathiellaceae</taxon>
        <taxon>Oceanibacterium</taxon>
    </lineage>
</organism>
<proteinExistence type="predicted"/>
<dbReference type="EMBL" id="FWFR01000003">
    <property type="protein sequence ID" value="SLN74273.1"/>
    <property type="molecule type" value="Genomic_DNA"/>
</dbReference>
<protein>
    <submittedName>
        <fullName evidence="1">Uncharacterized protein</fullName>
    </submittedName>
</protein>
<dbReference type="AlphaFoldDB" id="A0A1Y5U1P1"/>
<keyword evidence="2" id="KW-1185">Reference proteome</keyword>
<dbReference type="RefSeq" id="WP_085885032.1">
    <property type="nucleotide sequence ID" value="NZ_FWFR01000003.1"/>
</dbReference>
<dbReference type="InParanoid" id="A0A1Y5U1P1"/>
<gene>
    <name evidence="1" type="ORF">OCH7691_03723</name>
</gene>
<reference evidence="1 2" key="1">
    <citation type="submission" date="2017-03" db="EMBL/GenBank/DDBJ databases">
        <authorList>
            <person name="Afonso C.L."/>
            <person name="Miller P.J."/>
            <person name="Scott M.A."/>
            <person name="Spackman E."/>
            <person name="Goraichik I."/>
            <person name="Dimitrov K.M."/>
            <person name="Suarez D.L."/>
            <person name="Swayne D.E."/>
        </authorList>
    </citation>
    <scope>NUCLEOTIDE SEQUENCE [LARGE SCALE GENOMIC DNA]</scope>
    <source>
        <strain evidence="1 2">CECT 7691</strain>
    </source>
</reference>
<dbReference type="InterPro" id="IPR009579">
    <property type="entry name" value="DUF1192"/>
</dbReference>
<dbReference type="Proteomes" id="UP000193200">
    <property type="component" value="Unassembled WGS sequence"/>
</dbReference>
<name>A0A1Y5U1P1_9PROT</name>
<dbReference type="Pfam" id="PF06698">
    <property type="entry name" value="DUF1192"/>
    <property type="match status" value="1"/>
</dbReference>